<dbReference type="AlphaFoldDB" id="A0A812SKS8"/>
<dbReference type="EMBL" id="CAJNDS010002460">
    <property type="protein sequence ID" value="CAE7485754.1"/>
    <property type="molecule type" value="Genomic_DNA"/>
</dbReference>
<sequence length="117" mass="12832">MFDFDGLDEAGSPTSSAPQAEDAEDDHLQVRWQRLGVEPAQVPRLDGISAEGALDEMEALSSLRAKDLQRECERAGIPIPAGAEKGELLKNLRQVFVWKCLDVISLKDLVQKLCARG</sequence>
<feature type="region of interest" description="Disordered" evidence="1">
    <location>
        <begin position="1"/>
        <end position="25"/>
    </location>
</feature>
<keyword evidence="3" id="KW-1185">Reference proteome</keyword>
<proteinExistence type="predicted"/>
<dbReference type="Proteomes" id="UP000604046">
    <property type="component" value="Unassembled WGS sequence"/>
</dbReference>
<accession>A0A812SKS8</accession>
<gene>
    <name evidence="2" type="primary">Ank2</name>
    <name evidence="2" type="ORF">SNAT2548_LOCUS27251</name>
</gene>
<evidence type="ECO:0000313" key="2">
    <source>
        <dbReference type="EMBL" id="CAE7485754.1"/>
    </source>
</evidence>
<comment type="caution">
    <text evidence="2">The sequence shown here is derived from an EMBL/GenBank/DDBJ whole genome shotgun (WGS) entry which is preliminary data.</text>
</comment>
<organism evidence="2 3">
    <name type="scientific">Symbiodinium natans</name>
    <dbReference type="NCBI Taxonomy" id="878477"/>
    <lineage>
        <taxon>Eukaryota</taxon>
        <taxon>Sar</taxon>
        <taxon>Alveolata</taxon>
        <taxon>Dinophyceae</taxon>
        <taxon>Suessiales</taxon>
        <taxon>Symbiodiniaceae</taxon>
        <taxon>Symbiodinium</taxon>
    </lineage>
</organism>
<name>A0A812SKS8_9DINO</name>
<evidence type="ECO:0000313" key="3">
    <source>
        <dbReference type="Proteomes" id="UP000604046"/>
    </source>
</evidence>
<evidence type="ECO:0000256" key="1">
    <source>
        <dbReference type="SAM" id="MobiDB-lite"/>
    </source>
</evidence>
<protein>
    <submittedName>
        <fullName evidence="2">Ank2 protein</fullName>
    </submittedName>
</protein>
<reference evidence="2" key="1">
    <citation type="submission" date="2021-02" db="EMBL/GenBank/DDBJ databases">
        <authorList>
            <person name="Dougan E. K."/>
            <person name="Rhodes N."/>
            <person name="Thang M."/>
            <person name="Chan C."/>
        </authorList>
    </citation>
    <scope>NUCLEOTIDE SEQUENCE</scope>
</reference>